<keyword evidence="1" id="KW-1133">Transmembrane helix</keyword>
<comment type="caution">
    <text evidence="2">The sequence shown here is derived from an EMBL/GenBank/DDBJ whole genome shotgun (WGS) entry which is preliminary data.</text>
</comment>
<gene>
    <name evidence="2" type="ORF">L2725_03395</name>
</gene>
<dbReference type="EMBL" id="JAKIKT010000001">
    <property type="protein sequence ID" value="MCL2912838.1"/>
    <property type="molecule type" value="Genomic_DNA"/>
</dbReference>
<keyword evidence="1" id="KW-0812">Transmembrane</keyword>
<protein>
    <submittedName>
        <fullName evidence="2">Uncharacterized protein</fullName>
    </submittedName>
</protein>
<sequence length="61" mass="6682">MSARKAGLWNILLSIAFGAAIVLMSIAVEDQEFVTTAMLVMVGIWFVPFAWLASRGQADEH</sequence>
<evidence type="ECO:0000313" key="3">
    <source>
        <dbReference type="Proteomes" id="UP001202831"/>
    </source>
</evidence>
<proteinExistence type="predicted"/>
<accession>A0ABT0N313</accession>
<dbReference type="Proteomes" id="UP001202831">
    <property type="component" value="Unassembled WGS sequence"/>
</dbReference>
<feature type="transmembrane region" description="Helical" evidence="1">
    <location>
        <begin position="7"/>
        <end position="27"/>
    </location>
</feature>
<reference evidence="2 3" key="1">
    <citation type="submission" date="2022-01" db="EMBL/GenBank/DDBJ databases">
        <title>Whole genome-based taxonomy of the Shewanellaceae.</title>
        <authorList>
            <person name="Martin-Rodriguez A.J."/>
        </authorList>
    </citation>
    <scope>NUCLEOTIDE SEQUENCE [LARGE SCALE GENOMIC DNA]</scope>
    <source>
        <strain evidence="2 3">DSM 21332</strain>
    </source>
</reference>
<organism evidence="2 3">
    <name type="scientific">Shewanella corallii</name>
    <dbReference type="NCBI Taxonomy" id="560080"/>
    <lineage>
        <taxon>Bacteria</taxon>
        <taxon>Pseudomonadati</taxon>
        <taxon>Pseudomonadota</taxon>
        <taxon>Gammaproteobacteria</taxon>
        <taxon>Alteromonadales</taxon>
        <taxon>Shewanellaceae</taxon>
        <taxon>Shewanella</taxon>
    </lineage>
</organism>
<feature type="transmembrane region" description="Helical" evidence="1">
    <location>
        <begin position="33"/>
        <end position="53"/>
    </location>
</feature>
<dbReference type="RefSeq" id="WP_115135334.1">
    <property type="nucleotide sequence ID" value="NZ_JAKIKT010000001.1"/>
</dbReference>
<keyword evidence="3" id="KW-1185">Reference proteome</keyword>
<evidence type="ECO:0000256" key="1">
    <source>
        <dbReference type="SAM" id="Phobius"/>
    </source>
</evidence>
<keyword evidence="1" id="KW-0472">Membrane</keyword>
<evidence type="ECO:0000313" key="2">
    <source>
        <dbReference type="EMBL" id="MCL2912838.1"/>
    </source>
</evidence>
<name>A0ABT0N313_9GAMM</name>